<keyword evidence="2" id="KW-1185">Reference proteome</keyword>
<evidence type="ECO:0000313" key="1">
    <source>
        <dbReference type="EMBL" id="MBK0393431.1"/>
    </source>
</evidence>
<dbReference type="EMBL" id="JAEDAO010000001">
    <property type="protein sequence ID" value="MBK0393431.1"/>
    <property type="molecule type" value="Genomic_DNA"/>
</dbReference>
<comment type="caution">
    <text evidence="1">The sequence shown here is derived from an EMBL/GenBank/DDBJ whole genome shotgun (WGS) entry which is preliminary data.</text>
</comment>
<accession>A0A934US24</accession>
<gene>
    <name evidence="1" type="ORF">I8E28_12580</name>
</gene>
<organism evidence="1 2">
    <name type="scientific">Ramlibacter algicola</name>
    <dbReference type="NCBI Taxonomy" id="2795217"/>
    <lineage>
        <taxon>Bacteria</taxon>
        <taxon>Pseudomonadati</taxon>
        <taxon>Pseudomonadota</taxon>
        <taxon>Betaproteobacteria</taxon>
        <taxon>Burkholderiales</taxon>
        <taxon>Comamonadaceae</taxon>
        <taxon>Ramlibacter</taxon>
    </lineage>
</organism>
<protein>
    <submittedName>
        <fullName evidence="1">Uncharacterized protein</fullName>
    </submittedName>
</protein>
<dbReference type="Proteomes" id="UP000617041">
    <property type="component" value="Unassembled WGS sequence"/>
</dbReference>
<sequence>MQATATRPQPLLAPAVRAAVALPVALVLAAVVSVATAASHQAVDHMIGQLQDASRAQPDSVLVMARPDARAASAGCTAARPEAG</sequence>
<evidence type="ECO:0000313" key="2">
    <source>
        <dbReference type="Proteomes" id="UP000617041"/>
    </source>
</evidence>
<reference evidence="1" key="1">
    <citation type="submission" date="2020-12" db="EMBL/GenBank/DDBJ databases">
        <title>Ramlibacter sp. nov., isolated from a freshwater alga, Cryptomonas.</title>
        <authorList>
            <person name="Kim H.M."/>
            <person name="Jeon C.O."/>
        </authorList>
    </citation>
    <scope>NUCLEOTIDE SEQUENCE</scope>
    <source>
        <strain evidence="1">CrO1</strain>
    </source>
</reference>
<dbReference type="AlphaFoldDB" id="A0A934US24"/>
<proteinExistence type="predicted"/>
<dbReference type="RefSeq" id="WP_200788398.1">
    <property type="nucleotide sequence ID" value="NZ_JAEDAO010000001.1"/>
</dbReference>
<name>A0A934US24_9BURK</name>